<dbReference type="SUPFAM" id="SSF82199">
    <property type="entry name" value="SET domain"/>
    <property type="match status" value="1"/>
</dbReference>
<dbReference type="GO" id="GO:0035098">
    <property type="term" value="C:ESC/E(Z) complex"/>
    <property type="evidence" value="ECO:0007669"/>
    <property type="project" value="TreeGrafter"/>
</dbReference>
<feature type="compositionally biased region" description="Basic residues" evidence="6">
    <location>
        <begin position="339"/>
        <end position="348"/>
    </location>
</feature>
<dbReference type="InterPro" id="IPR045318">
    <property type="entry name" value="EZH1/2-like"/>
</dbReference>
<evidence type="ECO:0000259" key="7">
    <source>
        <dbReference type="PROSITE" id="PS50280"/>
    </source>
</evidence>
<sequence length="679" mass="75315">MMGVTAREMKMGGRQAGKGKLSQKGMEKILEKALEEGERMVKMDMLNATEYLSELDLNNLKALEKPTKRSAFRPKGMPPPARPARTVSVDLLAATNCIDVRPKVAPIPRSDFVAFVALGTPYPFVDLELPPLTTSLWIKSLEDRSVEREIKDETFLEGTFEQMLFVVEEEGKNKKDGEKRGSNGTRRIGANGETLVLREGDLENIFDRESFAPAEQLLTIRDFYALSILVSSLSIHPAKLKDPALAGHVDVLKLERFVAEDDVEVGEELRKALDVFAARVGRTAWEVQRAHRTLSFDEVIFDFSKPPLCAMCGARSCFVHLADTSADNIPTSTSYAAQSRKHAQRQKHASSSSSESLCRPSCRYQHREPSNKPWTNAEEQQCDDLIKAMPELDACELGMMVQKHCAEVRNFFNARDHSPAPLQPLDGPPSITASLKPPAPSKFPLAESLGYDPCDCKGHCSVSKGKSMADCLCVFHESWCDRFCGCAGDCPRRFRGCDCWSSRTACEPDKCPCRLASRECDPHLCACPSATCINSQIRRRDLKRTMIVDSIKPDAGYGLAMVESAKKGDLIGLYGGESFCLGEAFGRLTQSTSSAIGVSYWYDLVRDHAIDSQVFGSALRFINDLPENYNCECRHTYIDGTAQMAIYASKDLEAGEELSLDYGPEYWANLQGVERETKA</sequence>
<dbReference type="Gene3D" id="2.170.270.10">
    <property type="entry name" value="SET domain"/>
    <property type="match status" value="1"/>
</dbReference>
<evidence type="ECO:0000256" key="1">
    <source>
        <dbReference type="ARBA" id="ARBA00022603"/>
    </source>
</evidence>
<dbReference type="Pfam" id="PF00856">
    <property type="entry name" value="SET"/>
    <property type="match status" value="1"/>
</dbReference>
<keyword evidence="2" id="KW-0808">Transferase</keyword>
<dbReference type="GO" id="GO:0031507">
    <property type="term" value="P:heterochromatin formation"/>
    <property type="evidence" value="ECO:0007669"/>
    <property type="project" value="TreeGrafter"/>
</dbReference>
<dbReference type="InterPro" id="IPR026489">
    <property type="entry name" value="CXC_dom"/>
</dbReference>
<feature type="non-terminal residue" evidence="9">
    <location>
        <position position="1"/>
    </location>
</feature>
<dbReference type="InterPro" id="IPR046341">
    <property type="entry name" value="SET_dom_sf"/>
</dbReference>
<proteinExistence type="predicted"/>
<protein>
    <recommendedName>
        <fullName evidence="11">SET domain-containing protein</fullName>
    </recommendedName>
</protein>
<accession>A0A1Y2FN35</accession>
<dbReference type="GO" id="GO:0046976">
    <property type="term" value="F:histone H3K27 methyltransferase activity"/>
    <property type="evidence" value="ECO:0007669"/>
    <property type="project" value="TreeGrafter"/>
</dbReference>
<dbReference type="InParanoid" id="A0A1Y2FN35"/>
<feature type="domain" description="SET" evidence="7">
    <location>
        <begin position="543"/>
        <end position="663"/>
    </location>
</feature>
<dbReference type="GO" id="GO:0032259">
    <property type="term" value="P:methylation"/>
    <property type="evidence" value="ECO:0007669"/>
    <property type="project" value="UniProtKB-KW"/>
</dbReference>
<dbReference type="Proteomes" id="UP000193467">
    <property type="component" value="Unassembled WGS sequence"/>
</dbReference>
<evidence type="ECO:0000256" key="4">
    <source>
        <dbReference type="ARBA" id="ARBA00023015"/>
    </source>
</evidence>
<dbReference type="EMBL" id="MCGR01000018">
    <property type="protein sequence ID" value="ORY84145.1"/>
    <property type="molecule type" value="Genomic_DNA"/>
</dbReference>
<evidence type="ECO:0000313" key="10">
    <source>
        <dbReference type="Proteomes" id="UP000193467"/>
    </source>
</evidence>
<keyword evidence="4" id="KW-0805">Transcription regulation</keyword>
<dbReference type="AlphaFoldDB" id="A0A1Y2FN35"/>
<dbReference type="OrthoDB" id="6141102at2759"/>
<evidence type="ECO:0008006" key="11">
    <source>
        <dbReference type="Google" id="ProtNLM"/>
    </source>
</evidence>
<comment type="caution">
    <text evidence="9">The sequence shown here is derived from an EMBL/GenBank/DDBJ whole genome shotgun (WGS) entry which is preliminary data.</text>
</comment>
<dbReference type="PANTHER" id="PTHR45747:SF4">
    <property type="entry name" value="HISTONE-LYSINE N-METHYLTRANSFERASE E(Z)"/>
    <property type="match status" value="1"/>
</dbReference>
<dbReference type="PROSITE" id="PS50280">
    <property type="entry name" value="SET"/>
    <property type="match status" value="1"/>
</dbReference>
<keyword evidence="5" id="KW-0804">Transcription</keyword>
<feature type="region of interest" description="Disordered" evidence="6">
    <location>
        <begin position="1"/>
        <end position="24"/>
    </location>
</feature>
<dbReference type="GO" id="GO:0003682">
    <property type="term" value="F:chromatin binding"/>
    <property type="evidence" value="ECO:0007669"/>
    <property type="project" value="TreeGrafter"/>
</dbReference>
<evidence type="ECO:0000313" key="9">
    <source>
        <dbReference type="EMBL" id="ORY84145.1"/>
    </source>
</evidence>
<dbReference type="SMART" id="SM00317">
    <property type="entry name" value="SET"/>
    <property type="match status" value="1"/>
</dbReference>
<reference evidence="9 10" key="1">
    <citation type="submission" date="2016-07" db="EMBL/GenBank/DDBJ databases">
        <title>Pervasive Adenine N6-methylation of Active Genes in Fungi.</title>
        <authorList>
            <consortium name="DOE Joint Genome Institute"/>
            <person name="Mondo S.J."/>
            <person name="Dannebaum R.O."/>
            <person name="Kuo R.C."/>
            <person name="Labutti K."/>
            <person name="Haridas S."/>
            <person name="Kuo A."/>
            <person name="Salamov A."/>
            <person name="Ahrendt S.R."/>
            <person name="Lipzen A."/>
            <person name="Sullivan W."/>
            <person name="Andreopoulos W.B."/>
            <person name="Clum A."/>
            <person name="Lindquist E."/>
            <person name="Daum C."/>
            <person name="Ramamoorthy G.K."/>
            <person name="Gryganskyi A."/>
            <person name="Culley D."/>
            <person name="Magnuson J.K."/>
            <person name="James T.Y."/>
            <person name="O'Malley M.A."/>
            <person name="Stajich J.E."/>
            <person name="Spatafora J.W."/>
            <person name="Visel A."/>
            <person name="Grigoriev I.V."/>
        </authorList>
    </citation>
    <scope>NUCLEOTIDE SEQUENCE [LARGE SCALE GENOMIC DNA]</scope>
    <source>
        <strain evidence="9 10">62-1032</strain>
    </source>
</reference>
<evidence type="ECO:0000256" key="2">
    <source>
        <dbReference type="ARBA" id="ARBA00022679"/>
    </source>
</evidence>
<evidence type="ECO:0000256" key="5">
    <source>
        <dbReference type="ARBA" id="ARBA00023163"/>
    </source>
</evidence>
<dbReference type="InterPro" id="IPR001214">
    <property type="entry name" value="SET_dom"/>
</dbReference>
<feature type="domain" description="CXC" evidence="8">
    <location>
        <begin position="430"/>
        <end position="545"/>
    </location>
</feature>
<name>A0A1Y2FN35_9BASI</name>
<dbReference type="PANTHER" id="PTHR45747">
    <property type="entry name" value="HISTONE-LYSINE N-METHYLTRANSFERASE E(Z)"/>
    <property type="match status" value="1"/>
</dbReference>
<evidence type="ECO:0000256" key="6">
    <source>
        <dbReference type="SAM" id="MobiDB-lite"/>
    </source>
</evidence>
<feature type="region of interest" description="Disordered" evidence="6">
    <location>
        <begin position="332"/>
        <end position="357"/>
    </location>
</feature>
<dbReference type="STRING" id="106004.A0A1Y2FN35"/>
<keyword evidence="1" id="KW-0489">Methyltransferase</keyword>
<keyword evidence="3" id="KW-0949">S-adenosyl-L-methionine</keyword>
<evidence type="ECO:0000256" key="3">
    <source>
        <dbReference type="ARBA" id="ARBA00022691"/>
    </source>
</evidence>
<organism evidence="9 10">
    <name type="scientific">Leucosporidium creatinivorum</name>
    <dbReference type="NCBI Taxonomy" id="106004"/>
    <lineage>
        <taxon>Eukaryota</taxon>
        <taxon>Fungi</taxon>
        <taxon>Dikarya</taxon>
        <taxon>Basidiomycota</taxon>
        <taxon>Pucciniomycotina</taxon>
        <taxon>Microbotryomycetes</taxon>
        <taxon>Leucosporidiales</taxon>
        <taxon>Leucosporidium</taxon>
    </lineage>
</organism>
<dbReference type="PROSITE" id="PS51633">
    <property type="entry name" value="CXC"/>
    <property type="match status" value="1"/>
</dbReference>
<evidence type="ECO:0000259" key="8">
    <source>
        <dbReference type="PROSITE" id="PS51633"/>
    </source>
</evidence>
<keyword evidence="10" id="KW-1185">Reference proteome</keyword>
<gene>
    <name evidence="9" type="ORF">BCR35DRAFT_303224</name>
</gene>